<organism evidence="5 6">
    <name type="scientific">Sphaerobolus stellatus (strain SS14)</name>
    <dbReference type="NCBI Taxonomy" id="990650"/>
    <lineage>
        <taxon>Eukaryota</taxon>
        <taxon>Fungi</taxon>
        <taxon>Dikarya</taxon>
        <taxon>Basidiomycota</taxon>
        <taxon>Agaricomycotina</taxon>
        <taxon>Agaricomycetes</taxon>
        <taxon>Phallomycetidae</taxon>
        <taxon>Geastrales</taxon>
        <taxon>Sphaerobolaceae</taxon>
        <taxon>Sphaerobolus</taxon>
    </lineage>
</organism>
<evidence type="ECO:0000256" key="2">
    <source>
        <dbReference type="ARBA" id="ARBA00022679"/>
    </source>
</evidence>
<dbReference type="OrthoDB" id="301415at2759"/>
<dbReference type="GO" id="GO:0004674">
    <property type="term" value="F:protein serine/threonine kinase activity"/>
    <property type="evidence" value="ECO:0007669"/>
    <property type="project" value="UniProtKB-KW"/>
</dbReference>
<keyword evidence="2" id="KW-0808">Transferase</keyword>
<dbReference type="Pfam" id="PF02816">
    <property type="entry name" value="Alpha_kinase"/>
    <property type="match status" value="1"/>
</dbReference>
<name>A0A0C9VHC9_SPHS4</name>
<gene>
    <name evidence="5" type="ORF">M422DRAFT_178588</name>
</gene>
<feature type="non-terminal residue" evidence="5">
    <location>
        <position position="227"/>
    </location>
</feature>
<dbReference type="Gene3D" id="3.20.200.10">
    <property type="entry name" value="MHCK/EF2 kinase"/>
    <property type="match status" value="1"/>
</dbReference>
<dbReference type="InterPro" id="IPR004166">
    <property type="entry name" value="a-kinase_dom"/>
</dbReference>
<keyword evidence="1" id="KW-0723">Serine/threonine-protein kinase</keyword>
<keyword evidence="3" id="KW-0418">Kinase</keyword>
<dbReference type="HOGENOM" id="CLU_060149_1_0_1"/>
<evidence type="ECO:0000256" key="3">
    <source>
        <dbReference type="ARBA" id="ARBA00022777"/>
    </source>
</evidence>
<evidence type="ECO:0000313" key="5">
    <source>
        <dbReference type="EMBL" id="KIJ36955.1"/>
    </source>
</evidence>
<dbReference type="CDD" id="cd04515">
    <property type="entry name" value="Alpha_kinase"/>
    <property type="match status" value="1"/>
</dbReference>
<evidence type="ECO:0000313" key="6">
    <source>
        <dbReference type="Proteomes" id="UP000054279"/>
    </source>
</evidence>
<protein>
    <recommendedName>
        <fullName evidence="4">Alpha-type protein kinase domain-containing protein</fullName>
    </recommendedName>
</protein>
<dbReference type="Proteomes" id="UP000054279">
    <property type="component" value="Unassembled WGS sequence"/>
</dbReference>
<dbReference type="EMBL" id="KN837173">
    <property type="protein sequence ID" value="KIJ36955.1"/>
    <property type="molecule type" value="Genomic_DNA"/>
</dbReference>
<feature type="domain" description="Alpha-type protein kinase" evidence="4">
    <location>
        <begin position="1"/>
        <end position="211"/>
    </location>
</feature>
<evidence type="ECO:0000256" key="1">
    <source>
        <dbReference type="ARBA" id="ARBA00022527"/>
    </source>
</evidence>
<keyword evidence="6" id="KW-1185">Reference proteome</keyword>
<dbReference type="GO" id="GO:0005524">
    <property type="term" value="F:ATP binding"/>
    <property type="evidence" value="ECO:0007669"/>
    <property type="project" value="InterPro"/>
</dbReference>
<reference evidence="5 6" key="1">
    <citation type="submission" date="2014-06" db="EMBL/GenBank/DDBJ databases">
        <title>Evolutionary Origins and Diversification of the Mycorrhizal Mutualists.</title>
        <authorList>
            <consortium name="DOE Joint Genome Institute"/>
            <consortium name="Mycorrhizal Genomics Consortium"/>
            <person name="Kohler A."/>
            <person name="Kuo A."/>
            <person name="Nagy L.G."/>
            <person name="Floudas D."/>
            <person name="Copeland A."/>
            <person name="Barry K.W."/>
            <person name="Cichocki N."/>
            <person name="Veneault-Fourrey C."/>
            <person name="LaButti K."/>
            <person name="Lindquist E.A."/>
            <person name="Lipzen A."/>
            <person name="Lundell T."/>
            <person name="Morin E."/>
            <person name="Murat C."/>
            <person name="Riley R."/>
            <person name="Ohm R."/>
            <person name="Sun H."/>
            <person name="Tunlid A."/>
            <person name="Henrissat B."/>
            <person name="Grigoriev I.V."/>
            <person name="Hibbett D.S."/>
            <person name="Martin F."/>
        </authorList>
    </citation>
    <scope>NUCLEOTIDE SEQUENCE [LARGE SCALE GENOMIC DNA]</scope>
    <source>
        <strain evidence="5 6">SS14</strain>
    </source>
</reference>
<sequence length="227" mass="25098">RAYKDKMTDGSGAGGYLGKGLKKYAFKGYTRCSDFAIFQSIFDIENDGYNTVRLKGDLHCLVLADYFLDIFHKRASHYGIILPKMCFNIKGAFLGVIDDYNVPDAPLPGVTDTRSMIYKTFLATPLLQLPSTPRELHFTDKDGIGNDETELSQALNAFTHATLVDSNEMVLVADLQGRWIGASDKGLTAIYCFQQQHKCNKICMGLGLAPYATATQSQPAFLQSILN</sequence>
<evidence type="ECO:0000259" key="4">
    <source>
        <dbReference type="PROSITE" id="PS51158"/>
    </source>
</evidence>
<dbReference type="InterPro" id="IPR011009">
    <property type="entry name" value="Kinase-like_dom_sf"/>
</dbReference>
<dbReference type="AlphaFoldDB" id="A0A0C9VHC9"/>
<dbReference type="PROSITE" id="PS51158">
    <property type="entry name" value="ALPHA_KINASE"/>
    <property type="match status" value="1"/>
</dbReference>
<accession>A0A0C9VHC9</accession>
<proteinExistence type="predicted"/>
<dbReference type="SUPFAM" id="SSF56112">
    <property type="entry name" value="Protein kinase-like (PK-like)"/>
    <property type="match status" value="1"/>
</dbReference>